<feature type="region of interest" description="Disordered" evidence="1">
    <location>
        <begin position="709"/>
        <end position="741"/>
    </location>
</feature>
<evidence type="ECO:0000313" key="3">
    <source>
        <dbReference type="EMBL" id="MDO6124963.1"/>
    </source>
</evidence>
<feature type="domain" description="Integrase catalytic" evidence="2">
    <location>
        <begin position="297"/>
        <end position="514"/>
    </location>
</feature>
<gene>
    <name evidence="3" type="ORF">GB928_027650</name>
</gene>
<protein>
    <submittedName>
        <fullName evidence="3">Mu transposase C-terminal domain-containing protein</fullName>
    </submittedName>
</protein>
<proteinExistence type="predicted"/>
<name>A0ABT8XMK3_9HYPH</name>
<reference evidence="3" key="1">
    <citation type="submission" date="2022-04" db="EMBL/GenBank/DDBJ databases">
        <title>Shinella lacus sp. nov., a novel member of the genus Shinella from water.</title>
        <authorList>
            <person name="Deng Y."/>
        </authorList>
    </citation>
    <scope>NUCLEOTIDE SEQUENCE</scope>
    <source>
        <strain evidence="3">JCM 31239</strain>
    </source>
</reference>
<organism evidence="3 4">
    <name type="scientific">Shinella curvata</name>
    <dbReference type="NCBI Taxonomy" id="1817964"/>
    <lineage>
        <taxon>Bacteria</taxon>
        <taxon>Pseudomonadati</taxon>
        <taxon>Pseudomonadota</taxon>
        <taxon>Alphaproteobacteria</taxon>
        <taxon>Hyphomicrobiales</taxon>
        <taxon>Rhizobiaceae</taxon>
        <taxon>Shinella</taxon>
    </lineage>
</organism>
<dbReference type="InterPro" id="IPR012337">
    <property type="entry name" value="RNaseH-like_sf"/>
</dbReference>
<dbReference type="RefSeq" id="WP_244764116.1">
    <property type="nucleotide sequence ID" value="NZ_JALJCJ010000012.1"/>
</dbReference>
<dbReference type="Proteomes" id="UP001177080">
    <property type="component" value="Unassembled WGS sequence"/>
</dbReference>
<dbReference type="Gene3D" id="3.30.420.10">
    <property type="entry name" value="Ribonuclease H-like superfamily/Ribonuclease H"/>
    <property type="match status" value="1"/>
</dbReference>
<dbReference type="EMBL" id="WHSC02000019">
    <property type="protein sequence ID" value="MDO6124963.1"/>
    <property type="molecule type" value="Genomic_DNA"/>
</dbReference>
<sequence>MKNPEILAAGPITPVYNFKSFDALYFKGIFRRPVESDLQTHTLQRVHDGLHETFTHEEIHAMFRDPDEPMEYRPDYYSKKGSRAAARPRAYLGDLDEKRQEQSLFQTRVCEIFARREREESGFTRSDKVMKKTLPEIWDEIADKGTKRKNYLTDKVKPIPHPRTVRNWLRKYESDASALNQVKKWGRNQKNTYYTAEECVVLQQYIEFYLANPTSTKAEAHALMVEKIKEINAGILLANEQNEERGNPVASLPELRTPSLKTFSERINDLPAAFLAYARLGKAAADREYAAARDGLKVFRPLQRGEMDEWRVDLQVLLVLAGVWQKMSKKQRTKVARIRLWMTAIIDVATRCLLGFRVHKQAPSVMTSIATLEMTAIVKTSIAKLYGCTSTWEYCGTLEEVATDSATWYSSQPFRVTVNDLGATLLLPPAGAASARGTIERFFRTTAEHAFQYFSGLTGNSVEAKGDSDPEVEASVTFEEVAAILTRYFVDVYHNTPHEGLGGETPRNAWNRLAKHGITPPPSPAQRRHIFGVNVQRVVGKQGIRFLGVYFQSVELQALRRRWKDGHLALIRVDRQNLGSISVWTGEGWLTVPAIDEEFEGMSMWAWTAICAELKAINATEAKLSRPTVRKAKEDARKRAEVLRMEADLDNPVSTEAAYLEWEKKLDLKLRITARESSVPQDFMSTGQLAEDFYRTIGIELPVGENAWRDASEHTGEPDVKETVPAPETPAIGLSNSVFDR</sequence>
<comment type="caution">
    <text evidence="3">The sequence shown here is derived from an EMBL/GenBank/DDBJ whole genome shotgun (WGS) entry which is preliminary data.</text>
</comment>
<dbReference type="InterPro" id="IPR036397">
    <property type="entry name" value="RNaseH_sf"/>
</dbReference>
<dbReference type="SUPFAM" id="SSF53098">
    <property type="entry name" value="Ribonuclease H-like"/>
    <property type="match status" value="1"/>
</dbReference>
<keyword evidence="4" id="KW-1185">Reference proteome</keyword>
<dbReference type="InterPro" id="IPR001584">
    <property type="entry name" value="Integrase_cat-core"/>
</dbReference>
<feature type="compositionally biased region" description="Basic and acidic residues" evidence="1">
    <location>
        <begin position="709"/>
        <end position="722"/>
    </location>
</feature>
<accession>A0ABT8XMK3</accession>
<dbReference type="PROSITE" id="PS50994">
    <property type="entry name" value="INTEGRASE"/>
    <property type="match status" value="1"/>
</dbReference>
<evidence type="ECO:0000256" key="1">
    <source>
        <dbReference type="SAM" id="MobiDB-lite"/>
    </source>
</evidence>
<evidence type="ECO:0000259" key="2">
    <source>
        <dbReference type="PROSITE" id="PS50994"/>
    </source>
</evidence>
<evidence type="ECO:0000313" key="4">
    <source>
        <dbReference type="Proteomes" id="UP001177080"/>
    </source>
</evidence>